<keyword evidence="1" id="KW-0812">Transmembrane</keyword>
<evidence type="ECO:0000256" key="1">
    <source>
        <dbReference type="SAM" id="Phobius"/>
    </source>
</evidence>
<evidence type="ECO:0000313" key="2">
    <source>
        <dbReference type="EMBL" id="CAD8654151.1"/>
    </source>
</evidence>
<feature type="transmembrane region" description="Helical" evidence="1">
    <location>
        <begin position="192"/>
        <end position="212"/>
    </location>
</feature>
<sequence>MAALNIHAPMISRVQMASGPAIKRSAVAPKGLGCSLSSTRNLRAQMSVKRAPAVSVRCSKKEEVKETQEEGDGEVDRWWLMAATVSTFMLPAEDAMATGRELGILEGKTIALVHPTIMFFLFGATAYAGYLGWQWRSVRTIGDQISELKKQLPAADASGAVPASPLGAQIAELTATRKELVSGGFRDRHHDWGNLLLSLGVMTSVAGGMNTYIRVGKLFPGPHLYAGVGITVLWAMAAALVPYMQKGNTAARNAHIALNCVNLGLFAWQVPTGIEIVGKVWQFAAWP</sequence>
<dbReference type="PANTHER" id="PTHR34679:SF2">
    <property type="entry name" value="OS02G0122500 PROTEIN"/>
    <property type="match status" value="1"/>
</dbReference>
<proteinExistence type="predicted"/>
<evidence type="ECO:0008006" key="3">
    <source>
        <dbReference type="Google" id="ProtNLM"/>
    </source>
</evidence>
<organism evidence="2">
    <name type="scientific">Pyramimonas obovata</name>
    <dbReference type="NCBI Taxonomy" id="1411642"/>
    <lineage>
        <taxon>Eukaryota</taxon>
        <taxon>Viridiplantae</taxon>
        <taxon>Chlorophyta</taxon>
        <taxon>Pyramimonadophyceae</taxon>
        <taxon>Pyramimonadales</taxon>
        <taxon>Pyramimonadaceae</taxon>
        <taxon>Pyramimonas</taxon>
        <taxon>Pyramimonas incertae sedis</taxon>
    </lineage>
</organism>
<dbReference type="PANTHER" id="PTHR34679">
    <property type="match status" value="1"/>
</dbReference>
<dbReference type="AlphaFoldDB" id="A0A7S0MZY1"/>
<dbReference type="InterPro" id="IPR025067">
    <property type="entry name" value="DUF4079"/>
</dbReference>
<dbReference type="Pfam" id="PF13301">
    <property type="entry name" value="DUF4079"/>
    <property type="match status" value="1"/>
</dbReference>
<feature type="transmembrane region" description="Helical" evidence="1">
    <location>
        <begin position="224"/>
        <end position="244"/>
    </location>
</feature>
<keyword evidence="1" id="KW-1133">Transmembrane helix</keyword>
<feature type="transmembrane region" description="Helical" evidence="1">
    <location>
        <begin position="110"/>
        <end position="130"/>
    </location>
</feature>
<keyword evidence="1" id="KW-0472">Membrane</keyword>
<protein>
    <recommendedName>
        <fullName evidence="3">DUF4079 domain-containing protein</fullName>
    </recommendedName>
</protein>
<reference evidence="2" key="1">
    <citation type="submission" date="2021-01" db="EMBL/GenBank/DDBJ databases">
        <authorList>
            <person name="Corre E."/>
            <person name="Pelletier E."/>
            <person name="Niang G."/>
            <person name="Scheremetjew M."/>
            <person name="Finn R."/>
            <person name="Kale V."/>
            <person name="Holt S."/>
            <person name="Cochrane G."/>
            <person name="Meng A."/>
            <person name="Brown T."/>
            <person name="Cohen L."/>
        </authorList>
    </citation>
    <scope>NUCLEOTIDE SEQUENCE</scope>
    <source>
        <strain evidence="2">CCMP722</strain>
    </source>
</reference>
<name>A0A7S0MZY1_9CHLO</name>
<gene>
    <name evidence="2" type="ORF">POBO1169_LOCUS3317</name>
</gene>
<accession>A0A7S0MZY1</accession>
<dbReference type="EMBL" id="HBFA01006407">
    <property type="protein sequence ID" value="CAD8654151.1"/>
    <property type="molecule type" value="Transcribed_RNA"/>
</dbReference>